<evidence type="ECO:0000313" key="2">
    <source>
        <dbReference type="EMBL" id="QJI01218.1"/>
    </source>
</evidence>
<reference evidence="2" key="1">
    <citation type="submission" date="2020-03" db="EMBL/GenBank/DDBJ databases">
        <title>The deep terrestrial virosphere.</title>
        <authorList>
            <person name="Holmfeldt K."/>
            <person name="Nilsson E."/>
            <person name="Simone D."/>
            <person name="Lopez-Fernandez M."/>
            <person name="Wu X."/>
            <person name="de Brujin I."/>
            <person name="Lundin D."/>
            <person name="Andersson A."/>
            <person name="Bertilsson S."/>
            <person name="Dopson M."/>
        </authorList>
    </citation>
    <scope>NUCLEOTIDE SEQUENCE</scope>
    <source>
        <strain evidence="2">TM448B02362</strain>
    </source>
</reference>
<feature type="region of interest" description="Disordered" evidence="1">
    <location>
        <begin position="1"/>
        <end position="20"/>
    </location>
</feature>
<dbReference type="AlphaFoldDB" id="A0A6M3XVJ2"/>
<gene>
    <name evidence="2" type="ORF">TM448B02362_0011</name>
</gene>
<dbReference type="EMBL" id="MT144906">
    <property type="protein sequence ID" value="QJI01218.1"/>
    <property type="molecule type" value="Genomic_DNA"/>
</dbReference>
<name>A0A6M3XVJ2_9ZZZZ</name>
<evidence type="ECO:0000256" key="1">
    <source>
        <dbReference type="SAM" id="MobiDB-lite"/>
    </source>
</evidence>
<sequence length="99" mass="11079">MPEGLRPDEGPPESPQGLPEFQIRDLPDWFQAWIVDVTRICAILGIHELTTAMPGPKQLQEFQQATDRLMRTLGIKIENTPIVPAKGLPNIIPGKWKAN</sequence>
<accession>A0A6M3XVJ2</accession>
<organism evidence="2">
    <name type="scientific">viral metagenome</name>
    <dbReference type="NCBI Taxonomy" id="1070528"/>
    <lineage>
        <taxon>unclassified sequences</taxon>
        <taxon>metagenomes</taxon>
        <taxon>organismal metagenomes</taxon>
    </lineage>
</organism>
<protein>
    <submittedName>
        <fullName evidence="2">Uncharacterized protein</fullName>
    </submittedName>
</protein>
<proteinExistence type="predicted"/>